<sequence>MGYPLAVYAVGALVALIVYSVGPTVWHVLTSPLRHLPGPPNDSLLWGNMAAIQNEEISVPQARWVKQYGHTISYRGVFGMWRLWTVDTRALNHILTHHLIYQRPLPSRYQLSRLVGPGVLVTEEERHKHQRRVMNPAFGPAQVRELTEIFTEKANEMRDVWYNEIAKAGGASAHVDALSWLSRATLDIIGRAGFGYDFEALTGASNELNQAFSTLFARPIARHRFFAFLQASIPILRLIRTEANRKAEQAQKVMSRIGMQLIEQRKAAILAEKGKDVERKDLTGRDLLTLLIRANMATDIPEDQRLSDEEVLAQVPTFIVAGHETTSTATTWALFSLAQMPEIQRKLRNEMLTIDTDTPSMDQLNSLPYLDAVIRETLRFHSPVPVTTREAMADDVIPLGTPTVDRYGRTIDHINIKKGDLVFVPILAINRSKEIWGEDVDEFKPERFENVPEAASTVPGVWGNVLSFLGGPRACIGYRFSLVEAKALLFAVVRSFEFELAAPPDQIQKRSSIVTRPVMTGPDGKTRGALPLIIRPYRP</sequence>
<dbReference type="GO" id="GO:0005506">
    <property type="term" value="F:iron ion binding"/>
    <property type="evidence" value="ECO:0007669"/>
    <property type="project" value="InterPro"/>
</dbReference>
<dbReference type="Pfam" id="PF00067">
    <property type="entry name" value="p450"/>
    <property type="match status" value="1"/>
</dbReference>
<dbReference type="SUPFAM" id="SSF48264">
    <property type="entry name" value="Cytochrome P450"/>
    <property type="match status" value="1"/>
</dbReference>
<feature type="binding site" description="axial binding residue" evidence="9">
    <location>
        <position position="475"/>
    </location>
    <ligand>
        <name>heme</name>
        <dbReference type="ChEBI" id="CHEBI:30413"/>
    </ligand>
    <ligandPart>
        <name>Fe</name>
        <dbReference type="ChEBI" id="CHEBI:18248"/>
    </ligandPart>
</feature>
<dbReference type="InterPro" id="IPR050121">
    <property type="entry name" value="Cytochrome_P450_monoxygenase"/>
</dbReference>
<dbReference type="GO" id="GO:0020037">
    <property type="term" value="F:heme binding"/>
    <property type="evidence" value="ECO:0007669"/>
    <property type="project" value="InterPro"/>
</dbReference>
<dbReference type="EMBL" id="AB597853">
    <property type="protein sequence ID" value="BAL05140.1"/>
    <property type="molecule type" value="mRNA"/>
</dbReference>
<dbReference type="InterPro" id="IPR001128">
    <property type="entry name" value="Cyt_P450"/>
</dbReference>
<comment type="pathway">
    <text evidence="2">Secondary metabolite biosynthesis.</text>
</comment>
<evidence type="ECO:0000256" key="7">
    <source>
        <dbReference type="ARBA" id="ARBA00023004"/>
    </source>
</evidence>
<evidence type="ECO:0000256" key="3">
    <source>
        <dbReference type="ARBA" id="ARBA00010617"/>
    </source>
</evidence>
<dbReference type="PANTHER" id="PTHR24305:SF166">
    <property type="entry name" value="CYTOCHROME P450 12A4, MITOCHONDRIAL-RELATED"/>
    <property type="match status" value="1"/>
</dbReference>
<protein>
    <submittedName>
        <fullName evidence="10">Cytochrome P450</fullName>
    </submittedName>
</protein>
<proteinExistence type="evidence at transcript level"/>
<evidence type="ECO:0000256" key="6">
    <source>
        <dbReference type="ARBA" id="ARBA00023002"/>
    </source>
</evidence>
<dbReference type="PRINTS" id="PR00465">
    <property type="entry name" value="EP450IV"/>
</dbReference>
<dbReference type="GO" id="GO:0016705">
    <property type="term" value="F:oxidoreductase activity, acting on paired donors, with incorporation or reduction of molecular oxygen"/>
    <property type="evidence" value="ECO:0007669"/>
    <property type="project" value="InterPro"/>
</dbReference>
<keyword evidence="7 9" id="KW-0408">Iron</keyword>
<dbReference type="PANTHER" id="PTHR24305">
    <property type="entry name" value="CYTOCHROME P450"/>
    <property type="match status" value="1"/>
</dbReference>
<gene>
    <name evidence="10" type="primary">PcCYP_38a</name>
</gene>
<dbReference type="CDD" id="cd11069">
    <property type="entry name" value="CYP_FUM15-like"/>
    <property type="match status" value="1"/>
</dbReference>
<evidence type="ECO:0000256" key="9">
    <source>
        <dbReference type="PIRSR" id="PIRSR602403-1"/>
    </source>
</evidence>
<name>G5EJS8_PHACH</name>
<evidence type="ECO:0000256" key="4">
    <source>
        <dbReference type="ARBA" id="ARBA00022617"/>
    </source>
</evidence>
<keyword evidence="6" id="KW-0560">Oxidoreductase</keyword>
<keyword evidence="4 9" id="KW-0349">Heme</keyword>
<organism evidence="10">
    <name type="scientific">Phanerodontia chrysosporium</name>
    <name type="common">White-rot fungus</name>
    <name type="synonym">Sporotrichum pruinosum</name>
    <dbReference type="NCBI Taxonomy" id="2822231"/>
    <lineage>
        <taxon>Eukaryota</taxon>
        <taxon>Fungi</taxon>
        <taxon>Dikarya</taxon>
        <taxon>Basidiomycota</taxon>
        <taxon>Agaricomycotina</taxon>
        <taxon>Agaricomycetes</taxon>
        <taxon>Polyporales</taxon>
        <taxon>Phanerochaetaceae</taxon>
        <taxon>Phanerodontia</taxon>
    </lineage>
</organism>
<dbReference type="InterPro" id="IPR036396">
    <property type="entry name" value="Cyt_P450_sf"/>
</dbReference>
<dbReference type="GO" id="GO:0004497">
    <property type="term" value="F:monooxygenase activity"/>
    <property type="evidence" value="ECO:0007669"/>
    <property type="project" value="UniProtKB-KW"/>
</dbReference>
<keyword evidence="8" id="KW-0503">Monooxygenase</keyword>
<dbReference type="Gene3D" id="1.10.630.10">
    <property type="entry name" value="Cytochrome P450"/>
    <property type="match status" value="1"/>
</dbReference>
<dbReference type="AlphaFoldDB" id="G5EJS8"/>
<evidence type="ECO:0000256" key="1">
    <source>
        <dbReference type="ARBA" id="ARBA00001971"/>
    </source>
</evidence>
<evidence type="ECO:0000313" key="10">
    <source>
        <dbReference type="EMBL" id="BAL05140.1"/>
    </source>
</evidence>
<comment type="cofactor">
    <cofactor evidence="1 9">
        <name>heme</name>
        <dbReference type="ChEBI" id="CHEBI:30413"/>
    </cofactor>
</comment>
<evidence type="ECO:0000256" key="5">
    <source>
        <dbReference type="ARBA" id="ARBA00022723"/>
    </source>
</evidence>
<evidence type="ECO:0000256" key="8">
    <source>
        <dbReference type="ARBA" id="ARBA00023033"/>
    </source>
</evidence>
<dbReference type="InterPro" id="IPR002403">
    <property type="entry name" value="Cyt_P450_E_grp-IV"/>
</dbReference>
<reference evidence="10" key="1">
    <citation type="submission" date="2010-10" db="EMBL/GenBank/DDBJ databases">
        <title>Phanerochaete chrysosporium cytochrome P450.</title>
        <authorList>
            <person name="Hirosue S."/>
            <person name="Hiratsuka N."/>
            <person name="Ichinose H."/>
            <person name="Wariishi H."/>
        </authorList>
    </citation>
    <scope>NUCLEOTIDE SEQUENCE</scope>
    <source>
        <strain evidence="10">ATCC 34541</strain>
    </source>
</reference>
<comment type="similarity">
    <text evidence="3">Belongs to the cytochrome P450 family.</text>
</comment>
<keyword evidence="5 9" id="KW-0479">Metal-binding</keyword>
<dbReference type="PRINTS" id="PR00385">
    <property type="entry name" value="P450"/>
</dbReference>
<evidence type="ECO:0000256" key="2">
    <source>
        <dbReference type="ARBA" id="ARBA00005179"/>
    </source>
</evidence>
<dbReference type="VEuPathDB" id="FungiDB:AGR57_2206"/>
<accession>G5EJS8</accession>